<keyword evidence="2" id="KW-1185">Reference proteome</keyword>
<dbReference type="Gene3D" id="3.40.50.2300">
    <property type="match status" value="1"/>
</dbReference>
<reference evidence="2" key="1">
    <citation type="journal article" date="2019" name="Int. J. Syst. Evol. Microbiol.">
        <title>The Global Catalogue of Microorganisms (GCM) 10K type strain sequencing project: providing services to taxonomists for standard genome sequencing and annotation.</title>
        <authorList>
            <consortium name="The Broad Institute Genomics Platform"/>
            <consortium name="The Broad Institute Genome Sequencing Center for Infectious Disease"/>
            <person name="Wu L."/>
            <person name="Ma J."/>
        </authorList>
    </citation>
    <scope>NUCLEOTIDE SEQUENCE [LARGE SCALE GENOMIC DNA]</scope>
    <source>
        <strain evidence="2">CCUG 55250</strain>
    </source>
</reference>
<organism evidence="1 2">
    <name type="scientific">Larkinella bovis</name>
    <dbReference type="NCBI Taxonomy" id="683041"/>
    <lineage>
        <taxon>Bacteria</taxon>
        <taxon>Pseudomonadati</taxon>
        <taxon>Bacteroidota</taxon>
        <taxon>Cytophagia</taxon>
        <taxon>Cytophagales</taxon>
        <taxon>Spirosomataceae</taxon>
        <taxon>Larkinella</taxon>
    </lineage>
</organism>
<sequence>MTGPLSILLIGTDSLEQKTLGQAFRKYGVPHRYLAANEDSAVRGYFQKGLADALFVPTLIMLDRDTSQPETILNLLKQHPILRRIPVILYGRDKDPESVQQAYQWGATCYMPQPDNWDAVMAHFCSYWKKRVALPAITAEDILSTNLTDNQDRRQRH</sequence>
<name>A0ABW0IKU8_9BACT</name>
<dbReference type="RefSeq" id="WP_379850959.1">
    <property type="nucleotide sequence ID" value="NZ_JBHSMA010000017.1"/>
</dbReference>
<evidence type="ECO:0000313" key="2">
    <source>
        <dbReference type="Proteomes" id="UP001596106"/>
    </source>
</evidence>
<evidence type="ECO:0000313" key="1">
    <source>
        <dbReference type="EMBL" id="MFC5412938.1"/>
    </source>
</evidence>
<proteinExistence type="predicted"/>
<dbReference type="InterPro" id="IPR011006">
    <property type="entry name" value="CheY-like_superfamily"/>
</dbReference>
<dbReference type="Proteomes" id="UP001596106">
    <property type="component" value="Unassembled WGS sequence"/>
</dbReference>
<dbReference type="EMBL" id="JBHSMA010000017">
    <property type="protein sequence ID" value="MFC5412938.1"/>
    <property type="molecule type" value="Genomic_DNA"/>
</dbReference>
<protein>
    <recommendedName>
        <fullName evidence="3">Response regulator</fullName>
    </recommendedName>
</protein>
<evidence type="ECO:0008006" key="3">
    <source>
        <dbReference type="Google" id="ProtNLM"/>
    </source>
</evidence>
<dbReference type="SUPFAM" id="SSF52172">
    <property type="entry name" value="CheY-like"/>
    <property type="match status" value="1"/>
</dbReference>
<gene>
    <name evidence="1" type="ORF">ACFPMF_26680</name>
</gene>
<accession>A0ABW0IKU8</accession>
<comment type="caution">
    <text evidence="1">The sequence shown here is derived from an EMBL/GenBank/DDBJ whole genome shotgun (WGS) entry which is preliminary data.</text>
</comment>